<dbReference type="Pfam" id="PF13755">
    <property type="entry name" value="Sensor_TM1"/>
    <property type="match status" value="1"/>
</dbReference>
<dbReference type="SUPFAM" id="SSF47384">
    <property type="entry name" value="Homodimeric domain of signal transducing histidine kinase"/>
    <property type="match status" value="1"/>
</dbReference>
<name>A0A9J7B2E0_9PROT</name>
<feature type="transmembrane region" description="Helical" evidence="11">
    <location>
        <begin position="267"/>
        <end position="286"/>
    </location>
</feature>
<dbReference type="InterPro" id="IPR005467">
    <property type="entry name" value="His_kinase_dom"/>
</dbReference>
<dbReference type="Proteomes" id="UP001060336">
    <property type="component" value="Chromosome"/>
</dbReference>
<dbReference type="GO" id="GO:0000155">
    <property type="term" value="F:phosphorelay sensor kinase activity"/>
    <property type="evidence" value="ECO:0007669"/>
    <property type="project" value="InterPro"/>
</dbReference>
<reference evidence="14" key="1">
    <citation type="submission" date="2022-08" db="EMBL/GenBank/DDBJ databases">
        <title>Nisaea acidiphila sp. nov., isolated from a marine algal debris and emended description of the genus Nisaea Urios et al. 2008.</title>
        <authorList>
            <person name="Kwon K."/>
        </authorList>
    </citation>
    <scope>NUCLEOTIDE SEQUENCE</scope>
    <source>
        <strain evidence="14">MEBiC11861</strain>
    </source>
</reference>
<keyword evidence="4" id="KW-0597">Phosphoprotein</keyword>
<dbReference type="SUPFAM" id="SSF55874">
    <property type="entry name" value="ATPase domain of HSP90 chaperone/DNA topoisomerase II/histidine kinase"/>
    <property type="match status" value="1"/>
</dbReference>
<evidence type="ECO:0000256" key="10">
    <source>
        <dbReference type="ARBA" id="ARBA00023136"/>
    </source>
</evidence>
<dbReference type="Gene3D" id="3.30.565.10">
    <property type="entry name" value="Histidine kinase-like ATPase, C-terminal domain"/>
    <property type="match status" value="1"/>
</dbReference>
<dbReference type="SMART" id="SM00304">
    <property type="entry name" value="HAMP"/>
    <property type="match status" value="1"/>
</dbReference>
<proteinExistence type="predicted"/>
<evidence type="ECO:0000256" key="7">
    <source>
        <dbReference type="ARBA" id="ARBA00022777"/>
    </source>
</evidence>
<dbReference type="SUPFAM" id="SSF158472">
    <property type="entry name" value="HAMP domain-like"/>
    <property type="match status" value="1"/>
</dbReference>
<evidence type="ECO:0000259" key="12">
    <source>
        <dbReference type="PROSITE" id="PS50109"/>
    </source>
</evidence>
<keyword evidence="6 11" id="KW-0812">Transmembrane</keyword>
<dbReference type="GO" id="GO:0016020">
    <property type="term" value="C:membrane"/>
    <property type="evidence" value="ECO:0007669"/>
    <property type="project" value="UniProtKB-SubCell"/>
</dbReference>
<evidence type="ECO:0000313" key="15">
    <source>
        <dbReference type="Proteomes" id="UP001060336"/>
    </source>
</evidence>
<dbReference type="CDD" id="cd06225">
    <property type="entry name" value="HAMP"/>
    <property type="match status" value="1"/>
</dbReference>
<dbReference type="Gene3D" id="6.10.340.10">
    <property type="match status" value="1"/>
</dbReference>
<keyword evidence="15" id="KW-1185">Reference proteome</keyword>
<dbReference type="SMART" id="SM00387">
    <property type="entry name" value="HATPase_c"/>
    <property type="match status" value="1"/>
</dbReference>
<evidence type="ECO:0000256" key="11">
    <source>
        <dbReference type="SAM" id="Phobius"/>
    </source>
</evidence>
<keyword evidence="7 14" id="KW-0418">Kinase</keyword>
<dbReference type="PRINTS" id="PR00344">
    <property type="entry name" value="BCTRLSENSOR"/>
</dbReference>
<dbReference type="KEGG" id="naci:NUH88_09020"/>
<evidence type="ECO:0000259" key="13">
    <source>
        <dbReference type="PROSITE" id="PS50885"/>
    </source>
</evidence>
<dbReference type="EC" id="2.7.13.3" evidence="3"/>
<evidence type="ECO:0000256" key="1">
    <source>
        <dbReference type="ARBA" id="ARBA00000085"/>
    </source>
</evidence>
<keyword evidence="8 11" id="KW-1133">Transmembrane helix</keyword>
<comment type="catalytic activity">
    <reaction evidence="1">
        <text>ATP + protein L-histidine = ADP + protein N-phospho-L-histidine.</text>
        <dbReference type="EC" id="2.7.13.3"/>
    </reaction>
</comment>
<dbReference type="EMBL" id="CP102480">
    <property type="protein sequence ID" value="UUX51829.1"/>
    <property type="molecule type" value="Genomic_DNA"/>
</dbReference>
<dbReference type="RefSeq" id="WP_257771542.1">
    <property type="nucleotide sequence ID" value="NZ_CP102480.1"/>
</dbReference>
<dbReference type="InterPro" id="IPR003594">
    <property type="entry name" value="HATPase_dom"/>
</dbReference>
<dbReference type="Pfam" id="PF13756">
    <property type="entry name" value="Stimulus_sens_1"/>
    <property type="match status" value="1"/>
</dbReference>
<dbReference type="InterPro" id="IPR036890">
    <property type="entry name" value="HATPase_C_sf"/>
</dbReference>
<evidence type="ECO:0000313" key="14">
    <source>
        <dbReference type="EMBL" id="UUX51829.1"/>
    </source>
</evidence>
<feature type="domain" description="HAMP" evidence="13">
    <location>
        <begin position="287"/>
        <end position="342"/>
    </location>
</feature>
<evidence type="ECO:0000256" key="5">
    <source>
        <dbReference type="ARBA" id="ARBA00022679"/>
    </source>
</evidence>
<evidence type="ECO:0000256" key="3">
    <source>
        <dbReference type="ARBA" id="ARBA00012438"/>
    </source>
</evidence>
<feature type="domain" description="Histidine kinase" evidence="12">
    <location>
        <begin position="350"/>
        <end position="575"/>
    </location>
</feature>
<dbReference type="PROSITE" id="PS50885">
    <property type="entry name" value="HAMP"/>
    <property type="match status" value="1"/>
</dbReference>
<dbReference type="InterPro" id="IPR003660">
    <property type="entry name" value="HAMP_dom"/>
</dbReference>
<dbReference type="InterPro" id="IPR025908">
    <property type="entry name" value="Sensor_TM1"/>
</dbReference>
<dbReference type="InterPro" id="IPR025919">
    <property type="entry name" value="Stimulus_sens_dom"/>
</dbReference>
<dbReference type="Pfam" id="PF00672">
    <property type="entry name" value="HAMP"/>
    <property type="match status" value="1"/>
</dbReference>
<comment type="subcellular location">
    <subcellularLocation>
        <location evidence="2">Membrane</location>
    </subcellularLocation>
</comment>
<organism evidence="14 15">
    <name type="scientific">Nisaea acidiphila</name>
    <dbReference type="NCBI Taxonomy" id="1862145"/>
    <lineage>
        <taxon>Bacteria</taxon>
        <taxon>Pseudomonadati</taxon>
        <taxon>Pseudomonadota</taxon>
        <taxon>Alphaproteobacteria</taxon>
        <taxon>Rhodospirillales</taxon>
        <taxon>Thalassobaculaceae</taxon>
        <taxon>Nisaea</taxon>
    </lineage>
</organism>
<evidence type="ECO:0000256" key="2">
    <source>
        <dbReference type="ARBA" id="ARBA00004370"/>
    </source>
</evidence>
<dbReference type="SMART" id="SM00388">
    <property type="entry name" value="HisKA"/>
    <property type="match status" value="1"/>
</dbReference>
<dbReference type="PANTHER" id="PTHR45436:SF5">
    <property type="entry name" value="SENSOR HISTIDINE KINASE TRCS"/>
    <property type="match status" value="1"/>
</dbReference>
<protein>
    <recommendedName>
        <fullName evidence="3">histidine kinase</fullName>
        <ecNumber evidence="3">2.7.13.3</ecNumber>
    </recommendedName>
</protein>
<dbReference type="Gene3D" id="1.10.287.130">
    <property type="match status" value="1"/>
</dbReference>
<dbReference type="AlphaFoldDB" id="A0A9J7B2E0"/>
<dbReference type="InterPro" id="IPR003661">
    <property type="entry name" value="HisK_dim/P_dom"/>
</dbReference>
<sequence>MSLSWGEGFRALGRWRKVLRVTDVPEKSGTAAHERPAVDETRRRPRVSGLTLRILAINLFAVAIPLVGLLYMDRYQDSLIEAELEALTRQGSIFAKGVAALAVEPEFSEATELSKDLVRRMVRHASDQFGTRLRLFAPDGHLMADSNSFGRAGGIVQIRPLPPPEVSGVSPSRWLDRLYDLLVDWLPRGGDFPRYEEQRIQRAENYPEALDAMQGRNARAVRTMPDGGLILTTAVPVRRYKQVLGALMLSTDGAEIDKAMRDVRFEILGVFAFVFGVTILLSLYLAGTITRPVQKLAAAAERIRRDRTRETEIPGFEGRDDEIGDLARAMREMTEALWQRMDAIDRFAADVAHEIKNPLTSVRSAVETASKVQDPEKQKKLMGIILDDVQRLDRLISDISEASRLDAELSRTGTETVNLGAVLATLAEVYASTENPHGVKVQTTVNGSADLRVRGSENRLVQVIRNLVSNAITFSPEGGSVRLTAGADPVDGREVIITVEDDGPGIPENKLEAIFDRFYSERPSGEKFGTHSGLGLSISRQIVEASSGRLWAENRSGADGSVIGARFVIRLPRVMQ</sequence>
<dbReference type="Pfam" id="PF00512">
    <property type="entry name" value="HisKA"/>
    <property type="match status" value="1"/>
</dbReference>
<dbReference type="PROSITE" id="PS50109">
    <property type="entry name" value="HIS_KIN"/>
    <property type="match status" value="1"/>
</dbReference>
<evidence type="ECO:0000256" key="6">
    <source>
        <dbReference type="ARBA" id="ARBA00022692"/>
    </source>
</evidence>
<dbReference type="PANTHER" id="PTHR45436">
    <property type="entry name" value="SENSOR HISTIDINE KINASE YKOH"/>
    <property type="match status" value="1"/>
</dbReference>
<evidence type="ECO:0000256" key="8">
    <source>
        <dbReference type="ARBA" id="ARBA00022989"/>
    </source>
</evidence>
<dbReference type="Pfam" id="PF02518">
    <property type="entry name" value="HATPase_c"/>
    <property type="match status" value="1"/>
</dbReference>
<feature type="transmembrane region" description="Helical" evidence="11">
    <location>
        <begin position="50"/>
        <end position="71"/>
    </location>
</feature>
<evidence type="ECO:0000256" key="4">
    <source>
        <dbReference type="ARBA" id="ARBA00022553"/>
    </source>
</evidence>
<dbReference type="InterPro" id="IPR004358">
    <property type="entry name" value="Sig_transdc_His_kin-like_C"/>
</dbReference>
<dbReference type="CDD" id="cd00082">
    <property type="entry name" value="HisKA"/>
    <property type="match status" value="1"/>
</dbReference>
<gene>
    <name evidence="14" type="ORF">NUH88_09020</name>
</gene>
<keyword evidence="9" id="KW-0902">Two-component regulatory system</keyword>
<evidence type="ECO:0000256" key="9">
    <source>
        <dbReference type="ARBA" id="ARBA00023012"/>
    </source>
</evidence>
<dbReference type="InterPro" id="IPR036097">
    <property type="entry name" value="HisK_dim/P_sf"/>
</dbReference>
<accession>A0A9J7B2E0</accession>
<keyword evidence="10 11" id="KW-0472">Membrane</keyword>
<keyword evidence="5" id="KW-0808">Transferase</keyword>
<dbReference type="InterPro" id="IPR050428">
    <property type="entry name" value="TCS_sensor_his_kinase"/>
</dbReference>